<dbReference type="EMBL" id="CAADRA010000048">
    <property type="protein sequence ID" value="VFT78017.1"/>
    <property type="molecule type" value="Genomic_DNA"/>
</dbReference>
<dbReference type="PANTHER" id="PTHR46082:SF6">
    <property type="entry name" value="AAA+ ATPASE DOMAIN-CONTAINING PROTEIN-RELATED"/>
    <property type="match status" value="1"/>
</dbReference>
<gene>
    <name evidence="2" type="primary">Aste57867_793</name>
    <name evidence="1" type="ORF">As57867_000792</name>
    <name evidence="2" type="ORF">ASTE57867_793</name>
</gene>
<keyword evidence="3" id="KW-1185">Reference proteome</keyword>
<reference evidence="1" key="2">
    <citation type="submission" date="2019-06" db="EMBL/GenBank/DDBJ databases">
        <title>Genomics analysis of Aphanomyces spp. identifies a new class of oomycete effector associated with host adaptation.</title>
        <authorList>
            <person name="Gaulin E."/>
        </authorList>
    </citation>
    <scope>NUCLEOTIDE SEQUENCE</scope>
    <source>
        <strain evidence="1">CBS 578.67</strain>
    </source>
</reference>
<name>A0A485K4Q1_9STRA</name>
<dbReference type="AlphaFoldDB" id="A0A485K4Q1"/>
<reference evidence="2 3" key="1">
    <citation type="submission" date="2019-03" db="EMBL/GenBank/DDBJ databases">
        <authorList>
            <person name="Gaulin E."/>
            <person name="Dumas B."/>
        </authorList>
    </citation>
    <scope>NUCLEOTIDE SEQUENCE [LARGE SCALE GENOMIC DNA]</scope>
    <source>
        <strain evidence="2">CBS 568.67</strain>
    </source>
</reference>
<accession>A0A485K4Q1</accession>
<evidence type="ECO:0000313" key="1">
    <source>
        <dbReference type="EMBL" id="KAF0719794.1"/>
    </source>
</evidence>
<dbReference type="PANTHER" id="PTHR46082">
    <property type="entry name" value="ATP/GTP-BINDING PROTEIN-RELATED"/>
    <property type="match status" value="1"/>
</dbReference>
<dbReference type="EMBL" id="VJMH01000048">
    <property type="protein sequence ID" value="KAF0719794.1"/>
    <property type="molecule type" value="Genomic_DNA"/>
</dbReference>
<dbReference type="Proteomes" id="UP000332933">
    <property type="component" value="Unassembled WGS sequence"/>
</dbReference>
<protein>
    <submittedName>
        <fullName evidence="2">Aste57867_793 protein</fullName>
    </submittedName>
</protein>
<dbReference type="InterPro" id="IPR053137">
    <property type="entry name" value="NLR-like"/>
</dbReference>
<dbReference type="OrthoDB" id="5986190at2759"/>
<dbReference type="Gene3D" id="1.25.40.10">
    <property type="entry name" value="Tetratricopeptide repeat domain"/>
    <property type="match status" value="2"/>
</dbReference>
<dbReference type="InterPro" id="IPR011990">
    <property type="entry name" value="TPR-like_helical_dom_sf"/>
</dbReference>
<evidence type="ECO:0000313" key="3">
    <source>
        <dbReference type="Proteomes" id="UP000332933"/>
    </source>
</evidence>
<dbReference type="SUPFAM" id="SSF48452">
    <property type="entry name" value="TPR-like"/>
    <property type="match status" value="2"/>
</dbReference>
<organism evidence="2 3">
    <name type="scientific">Aphanomyces stellatus</name>
    <dbReference type="NCBI Taxonomy" id="120398"/>
    <lineage>
        <taxon>Eukaryota</taxon>
        <taxon>Sar</taxon>
        <taxon>Stramenopiles</taxon>
        <taxon>Oomycota</taxon>
        <taxon>Saprolegniomycetes</taxon>
        <taxon>Saprolegniales</taxon>
        <taxon>Verrucalvaceae</taxon>
        <taxon>Aphanomyces</taxon>
    </lineage>
</organism>
<sequence>MTDLSIQAQLATQSTTPVLGLTLRFFKHFVELHGGRDVFQDVTTTAMCKDFVKPFTRAHELSLVEHVRQHVVDGDQYVKPATWFASHAWSYKFLDVVDALTDFFNDQGLDSDNVAVWFCMFNNNQHLVKGTVIPFEFWVDSFQSALKAIGNVVMVLSPWNNPTTLTRTWCVFEIYVAVSINARFEVAMGKSQKQAFLQDILVNKVNESVSVMLSTINSEQSSTTISSDRDNIAKRMQSANISFADLDRMLFDVLENWIIRTVQSQIDNTTLVEKASWLYAMGGVFHDKLSLDKAKACLDAAIHIYRHELHDQHPSTWRALMQAANITKDMGETQDVWEPMFQEALDRQIALLGKDHFDTLLTMYEFGYAYDRTSTCERGLTLLQECFERSDRLYGDTKSLTLDALHGMGRWYFLQSQLHQAETIFRACLERRRAALGDNHMNTQSSLSHLSEVYQKQGKYRLALDLASQVFVWYRRVNGPKHEFTWIAHHNVGRLHMLLGDYAEAERIVFECLDASTRLDQTPGRRWHSRCTMGRLCLSTDRGDEGLEHLVVAHNGFKKLHSPVHVHARIALYWLCLNVYAINGLRTTCDVDKLANELLDAGCDDDTWAVFACHGCFLPIRGSLYTCLKCPKYSQQFCWMCILQSQRTALCTHPQSSWEKYKPPARYLQEKRLELLAQEANWSEYANQFQAYVNYCTKYTVPDDEWLAPIGSRVENVARVRRFQLWSLAVLAMVVMCRQPAT</sequence>
<proteinExistence type="predicted"/>
<dbReference type="Pfam" id="PF13424">
    <property type="entry name" value="TPR_12"/>
    <property type="match status" value="2"/>
</dbReference>
<evidence type="ECO:0000313" key="2">
    <source>
        <dbReference type="EMBL" id="VFT78017.1"/>
    </source>
</evidence>